<dbReference type="PANTHER" id="PTHR38780:SF1">
    <property type="entry name" value="PROTEIN TUSC"/>
    <property type="match status" value="1"/>
</dbReference>
<evidence type="ECO:0000313" key="3">
    <source>
        <dbReference type="Proteomes" id="UP001596364"/>
    </source>
</evidence>
<accession>A0ABW1XL15</accession>
<gene>
    <name evidence="2" type="primary">tusC</name>
    <name evidence="2" type="ORF">ACFP85_07890</name>
</gene>
<dbReference type="NCBIfam" id="NF001238">
    <property type="entry name" value="PRK00211.1"/>
    <property type="match status" value="1"/>
</dbReference>
<dbReference type="RefSeq" id="WP_131256953.1">
    <property type="nucleotide sequence ID" value="NZ_JBHSUS010000001.1"/>
</dbReference>
<dbReference type="InterPro" id="IPR017462">
    <property type="entry name" value="Sulphur_relay_TusC/DsrF"/>
</dbReference>
<keyword evidence="3" id="KW-1185">Reference proteome</keyword>
<proteinExistence type="inferred from homology"/>
<dbReference type="InterPro" id="IPR003787">
    <property type="entry name" value="Sulphur_relay_DsrE/F-like"/>
</dbReference>
<sequence>MSAKLAILLNQPPLSSWSNQEGLDLAMLCASFGQDVALFFVGDGVWQLCPDINPQSAGRKNFHKSLKAMEFYDIEHLYVCEQSLAERGIDGQSLGLEIQLLSPARISQLLADHPQVVRF</sequence>
<evidence type="ECO:0000256" key="1">
    <source>
        <dbReference type="ARBA" id="ARBA00005996"/>
    </source>
</evidence>
<dbReference type="SUPFAM" id="SSF75169">
    <property type="entry name" value="DsrEFH-like"/>
    <property type="match status" value="1"/>
</dbReference>
<dbReference type="PANTHER" id="PTHR38780">
    <property type="entry name" value="PROTEIN TUSC"/>
    <property type="match status" value="1"/>
</dbReference>
<dbReference type="NCBIfam" id="TIGR03010">
    <property type="entry name" value="sulf_tusC_dsrF"/>
    <property type="match status" value="1"/>
</dbReference>
<comment type="similarity">
    <text evidence="1">Belongs to the DsrF/TusC family.</text>
</comment>
<evidence type="ECO:0000313" key="2">
    <source>
        <dbReference type="EMBL" id="MFC6440067.1"/>
    </source>
</evidence>
<name>A0ABW1XL15_9ALTE</name>
<comment type="caution">
    <text evidence="2">The sequence shown here is derived from an EMBL/GenBank/DDBJ whole genome shotgun (WGS) entry which is preliminary data.</text>
</comment>
<dbReference type="InterPro" id="IPR027396">
    <property type="entry name" value="DsrEFH-like"/>
</dbReference>
<reference evidence="3" key="1">
    <citation type="journal article" date="2019" name="Int. J. Syst. Evol. Microbiol.">
        <title>The Global Catalogue of Microorganisms (GCM) 10K type strain sequencing project: providing services to taxonomists for standard genome sequencing and annotation.</title>
        <authorList>
            <consortium name="The Broad Institute Genomics Platform"/>
            <consortium name="The Broad Institute Genome Sequencing Center for Infectious Disease"/>
            <person name="Wu L."/>
            <person name="Ma J."/>
        </authorList>
    </citation>
    <scope>NUCLEOTIDE SEQUENCE [LARGE SCALE GENOMIC DNA]</scope>
    <source>
        <strain evidence="3">CGMCC 1.16031</strain>
    </source>
</reference>
<dbReference type="Pfam" id="PF02635">
    <property type="entry name" value="DsrE"/>
    <property type="match status" value="1"/>
</dbReference>
<dbReference type="EMBL" id="JBHSUS010000001">
    <property type="protein sequence ID" value="MFC6440067.1"/>
    <property type="molecule type" value="Genomic_DNA"/>
</dbReference>
<protein>
    <submittedName>
        <fullName evidence="2">Sulfurtransferase complex subunit TusC</fullName>
    </submittedName>
</protein>
<dbReference type="Gene3D" id="3.40.1260.10">
    <property type="entry name" value="DsrEFH-like"/>
    <property type="match status" value="1"/>
</dbReference>
<dbReference type="Proteomes" id="UP001596364">
    <property type="component" value="Unassembled WGS sequence"/>
</dbReference>
<organism evidence="2 3">
    <name type="scientific">Pseudobowmanella zhangzhouensis</name>
    <dbReference type="NCBI Taxonomy" id="1537679"/>
    <lineage>
        <taxon>Bacteria</taxon>
        <taxon>Pseudomonadati</taxon>
        <taxon>Pseudomonadota</taxon>
        <taxon>Gammaproteobacteria</taxon>
        <taxon>Alteromonadales</taxon>
        <taxon>Alteromonadaceae</taxon>
    </lineage>
</organism>